<evidence type="ECO:0000313" key="5">
    <source>
        <dbReference type="EMBL" id="SHO46975.1"/>
    </source>
</evidence>
<dbReference type="PRINTS" id="PR00081">
    <property type="entry name" value="GDHRDH"/>
</dbReference>
<gene>
    <name evidence="5" type="ORF">SAMN02745220_01716</name>
</gene>
<proteinExistence type="inferred from homology"/>
<dbReference type="InterPro" id="IPR002347">
    <property type="entry name" value="SDR_fam"/>
</dbReference>
<evidence type="ECO:0000313" key="6">
    <source>
        <dbReference type="Proteomes" id="UP000184603"/>
    </source>
</evidence>
<dbReference type="SUPFAM" id="SSF51735">
    <property type="entry name" value="NAD(P)-binding Rossmann-fold domains"/>
    <property type="match status" value="1"/>
</dbReference>
<dbReference type="AlphaFoldDB" id="A0A1M7Y439"/>
<sequence>MCMNQPKVALVTGGSRGIGLATVRLLCSRSITTIFTCRNPHDGQLALSELGPLARLADFHPLELTDNASVSELAEYIRRKYGYLDILINNAGVNYDTWQRVSKVAISEVEYTLDVNLLGPWRMCNVMIPLMLSRGNARIINVSSGAGCIAQQDGSAPAYSLSKNGLNMLTKSMDSDLQNTGIAVNAADPGWVRTDMGGSDAPKSPEEGADTIVWLATEADLSISGKLFRNRTAIDW</sequence>
<accession>A0A1M7Y439</accession>
<comment type="similarity">
    <text evidence="1 4">Belongs to the short-chain dehydrogenases/reductases (SDR) family.</text>
</comment>
<dbReference type="Pfam" id="PF00106">
    <property type="entry name" value="adh_short"/>
    <property type="match status" value="1"/>
</dbReference>
<dbReference type="PANTHER" id="PTHR43963">
    <property type="entry name" value="CARBONYL REDUCTASE 1-RELATED"/>
    <property type="match status" value="1"/>
</dbReference>
<dbReference type="PANTHER" id="PTHR43963:SF6">
    <property type="entry name" value="CHAIN DEHYDROGENASE FAMILY PROTEIN, PUTATIVE (AFU_ORTHOLOGUE AFUA_3G15350)-RELATED"/>
    <property type="match status" value="1"/>
</dbReference>
<reference evidence="5 6" key="1">
    <citation type="submission" date="2016-12" db="EMBL/GenBank/DDBJ databases">
        <authorList>
            <person name="Song W.-J."/>
            <person name="Kurnit D.M."/>
        </authorList>
    </citation>
    <scope>NUCLEOTIDE SEQUENCE [LARGE SCALE GENOMIC DNA]</scope>
    <source>
        <strain evidence="5 6">DSM 18488</strain>
    </source>
</reference>
<keyword evidence="6" id="KW-1185">Reference proteome</keyword>
<dbReference type="Gene3D" id="3.40.50.720">
    <property type="entry name" value="NAD(P)-binding Rossmann-like Domain"/>
    <property type="match status" value="1"/>
</dbReference>
<evidence type="ECO:0000256" key="4">
    <source>
        <dbReference type="RuleBase" id="RU000363"/>
    </source>
</evidence>
<organism evidence="5 6">
    <name type="scientific">Desulfopila aestuarii DSM 18488</name>
    <dbReference type="NCBI Taxonomy" id="1121416"/>
    <lineage>
        <taxon>Bacteria</taxon>
        <taxon>Pseudomonadati</taxon>
        <taxon>Thermodesulfobacteriota</taxon>
        <taxon>Desulfobulbia</taxon>
        <taxon>Desulfobulbales</taxon>
        <taxon>Desulfocapsaceae</taxon>
        <taxon>Desulfopila</taxon>
    </lineage>
</organism>
<dbReference type="PRINTS" id="PR00080">
    <property type="entry name" value="SDRFAMILY"/>
</dbReference>
<evidence type="ECO:0000256" key="1">
    <source>
        <dbReference type="ARBA" id="ARBA00006484"/>
    </source>
</evidence>
<evidence type="ECO:0000256" key="3">
    <source>
        <dbReference type="ARBA" id="ARBA00023002"/>
    </source>
</evidence>
<dbReference type="GO" id="GO:0016491">
    <property type="term" value="F:oxidoreductase activity"/>
    <property type="evidence" value="ECO:0007669"/>
    <property type="project" value="UniProtKB-KW"/>
</dbReference>
<dbReference type="InterPro" id="IPR036291">
    <property type="entry name" value="NAD(P)-bd_dom_sf"/>
</dbReference>
<dbReference type="EMBL" id="FRFE01000006">
    <property type="protein sequence ID" value="SHO46975.1"/>
    <property type="molecule type" value="Genomic_DNA"/>
</dbReference>
<protein>
    <submittedName>
        <fullName evidence="5">NAD(P)-dependent dehydrogenase, short-chain alcohol dehydrogenase family</fullName>
    </submittedName>
</protein>
<name>A0A1M7Y439_9BACT</name>
<dbReference type="STRING" id="1121416.SAMN02745220_01716"/>
<dbReference type="Proteomes" id="UP000184603">
    <property type="component" value="Unassembled WGS sequence"/>
</dbReference>
<keyword evidence="3" id="KW-0560">Oxidoreductase</keyword>
<keyword evidence="2" id="KW-0521">NADP</keyword>
<evidence type="ECO:0000256" key="2">
    <source>
        <dbReference type="ARBA" id="ARBA00022857"/>
    </source>
</evidence>